<dbReference type="SUPFAM" id="SSF90123">
    <property type="entry name" value="ABC transporter transmembrane region"/>
    <property type="match status" value="1"/>
</dbReference>
<dbReference type="GO" id="GO:0005886">
    <property type="term" value="C:plasma membrane"/>
    <property type="evidence" value="ECO:0007669"/>
    <property type="project" value="UniProtKB-SubCell"/>
</dbReference>
<dbReference type="InterPro" id="IPR011527">
    <property type="entry name" value="ABC1_TM_dom"/>
</dbReference>
<feature type="transmembrane region" description="Helical" evidence="7">
    <location>
        <begin position="175"/>
        <end position="193"/>
    </location>
</feature>
<dbReference type="GO" id="GO:0005524">
    <property type="term" value="F:ATP binding"/>
    <property type="evidence" value="ECO:0007669"/>
    <property type="project" value="UniProtKB-KW"/>
</dbReference>
<evidence type="ECO:0000256" key="1">
    <source>
        <dbReference type="ARBA" id="ARBA00004651"/>
    </source>
</evidence>
<feature type="transmembrane region" description="Helical" evidence="7">
    <location>
        <begin position="74"/>
        <end position="91"/>
    </location>
</feature>
<dbReference type="GO" id="GO:0015421">
    <property type="term" value="F:ABC-type oligopeptide transporter activity"/>
    <property type="evidence" value="ECO:0007669"/>
    <property type="project" value="TreeGrafter"/>
</dbReference>
<sequence>MSGPVSGTRHCAAGEQVTHKDGDRLLASLALRAWRPLAVVAVGTAVASAATLTMPALLAAAVDGVLAGEGVLTAAARLALILALFTLADLARNIAGASSNARATSTLRLRLTGHILRLGVGEARRFPIGELANRLVSNTANAGNVPLTLLDTAAGLITAAGGVTALFLIDWRTGLAFLAGLPVALIVIFVFVTRMSGLFDDYQEAQGRLAARLTDTLAGIRTVRASGTADREIARVLAPLPELSAAGHALWRAQARGVWRIGLVLPLIEVAVLAVAGLGVVDGRLAPGQLLAVAGYATLGLSFIEQVEAVVSVAQARSAARRVCQVLALPTQVPGTHPAPEGPGALSLRGVTVTRDGARLLDELDLEIPAGLLTAVVGRSGAGKTTLAMVAGRLLDPDRGQVSLDGRPLDEIAPDSLRDVVAYAFERPALLGGDLASAIAYGRPGIDRVAVREAAASARVDDVIGRLPQGYDTPAAGAPLSGGELQRLGLARALVRRARLTVLDDATSSLDTATEAQVTRALVDGMRGRTRLVVAHRATTAAHADLVVWLESGRVRAQGTHQDLWNDPAYRALFATGDVSRKEEPCPVLR</sequence>
<evidence type="ECO:0000256" key="7">
    <source>
        <dbReference type="SAM" id="Phobius"/>
    </source>
</evidence>
<dbReference type="Gene3D" id="1.20.1560.10">
    <property type="entry name" value="ABC transporter type 1, transmembrane domain"/>
    <property type="match status" value="1"/>
</dbReference>
<dbReference type="Proteomes" id="UP000605992">
    <property type="component" value="Unassembled WGS sequence"/>
</dbReference>
<dbReference type="SMART" id="SM00382">
    <property type="entry name" value="AAA"/>
    <property type="match status" value="1"/>
</dbReference>
<dbReference type="PROSITE" id="PS50929">
    <property type="entry name" value="ABC_TM1F"/>
    <property type="match status" value="1"/>
</dbReference>
<keyword evidence="2 7" id="KW-0812">Transmembrane</keyword>
<feature type="transmembrane region" description="Helical" evidence="7">
    <location>
        <begin position="147"/>
        <end position="169"/>
    </location>
</feature>
<dbReference type="PANTHER" id="PTHR43394">
    <property type="entry name" value="ATP-DEPENDENT PERMEASE MDL1, MITOCHONDRIAL"/>
    <property type="match status" value="1"/>
</dbReference>
<evidence type="ECO:0000259" key="8">
    <source>
        <dbReference type="PROSITE" id="PS50893"/>
    </source>
</evidence>
<comment type="subcellular location">
    <subcellularLocation>
        <location evidence="1">Cell membrane</location>
        <topology evidence="1">Multi-pass membrane protein</topology>
    </subcellularLocation>
</comment>
<evidence type="ECO:0000256" key="4">
    <source>
        <dbReference type="ARBA" id="ARBA00022840"/>
    </source>
</evidence>
<dbReference type="InterPro" id="IPR017871">
    <property type="entry name" value="ABC_transporter-like_CS"/>
</dbReference>
<keyword evidence="6 7" id="KW-0472">Membrane</keyword>
<protein>
    <submittedName>
        <fullName evidence="10">ABC transporter ATP-binding protein</fullName>
    </submittedName>
</protein>
<feature type="domain" description="ABC transmembrane type-1" evidence="9">
    <location>
        <begin position="38"/>
        <end position="316"/>
    </location>
</feature>
<evidence type="ECO:0000256" key="2">
    <source>
        <dbReference type="ARBA" id="ARBA00022692"/>
    </source>
</evidence>
<gene>
    <name evidence="10" type="ORF">Pth03_26840</name>
</gene>
<dbReference type="Pfam" id="PF00664">
    <property type="entry name" value="ABC_membrane"/>
    <property type="match status" value="1"/>
</dbReference>
<name>A0A8J3V133_9ACTN</name>
<reference evidence="10" key="1">
    <citation type="submission" date="2021-01" db="EMBL/GenBank/DDBJ databases">
        <title>Whole genome shotgun sequence of Planotetraspora thailandica NBRC 104271.</title>
        <authorList>
            <person name="Komaki H."/>
            <person name="Tamura T."/>
        </authorList>
    </citation>
    <scope>NUCLEOTIDE SEQUENCE</scope>
    <source>
        <strain evidence="10">NBRC 104271</strain>
    </source>
</reference>
<evidence type="ECO:0000256" key="3">
    <source>
        <dbReference type="ARBA" id="ARBA00022741"/>
    </source>
</evidence>
<evidence type="ECO:0000256" key="5">
    <source>
        <dbReference type="ARBA" id="ARBA00022989"/>
    </source>
</evidence>
<dbReference type="PROSITE" id="PS50893">
    <property type="entry name" value="ABC_TRANSPORTER_2"/>
    <property type="match status" value="1"/>
</dbReference>
<dbReference type="InterPro" id="IPR003593">
    <property type="entry name" value="AAA+_ATPase"/>
</dbReference>
<dbReference type="GO" id="GO:0016887">
    <property type="term" value="F:ATP hydrolysis activity"/>
    <property type="evidence" value="ECO:0007669"/>
    <property type="project" value="InterPro"/>
</dbReference>
<evidence type="ECO:0000313" key="11">
    <source>
        <dbReference type="Proteomes" id="UP000605992"/>
    </source>
</evidence>
<proteinExistence type="predicted"/>
<dbReference type="SUPFAM" id="SSF52540">
    <property type="entry name" value="P-loop containing nucleoside triphosphate hydrolases"/>
    <property type="match status" value="1"/>
</dbReference>
<accession>A0A8J3V133</accession>
<evidence type="ECO:0000313" key="10">
    <source>
        <dbReference type="EMBL" id="GII54295.1"/>
    </source>
</evidence>
<evidence type="ECO:0000259" key="9">
    <source>
        <dbReference type="PROSITE" id="PS50929"/>
    </source>
</evidence>
<dbReference type="PROSITE" id="PS00211">
    <property type="entry name" value="ABC_TRANSPORTER_1"/>
    <property type="match status" value="1"/>
</dbReference>
<dbReference type="Pfam" id="PF00005">
    <property type="entry name" value="ABC_tran"/>
    <property type="match status" value="1"/>
</dbReference>
<dbReference type="InterPro" id="IPR003439">
    <property type="entry name" value="ABC_transporter-like_ATP-bd"/>
</dbReference>
<keyword evidence="11" id="KW-1185">Reference proteome</keyword>
<dbReference type="InterPro" id="IPR039421">
    <property type="entry name" value="Type_1_exporter"/>
</dbReference>
<dbReference type="AlphaFoldDB" id="A0A8J3V133"/>
<comment type="caution">
    <text evidence="10">The sequence shown here is derived from an EMBL/GenBank/DDBJ whole genome shotgun (WGS) entry which is preliminary data.</text>
</comment>
<feature type="transmembrane region" description="Helical" evidence="7">
    <location>
        <begin position="37"/>
        <end position="62"/>
    </location>
</feature>
<keyword evidence="3" id="KW-0547">Nucleotide-binding</keyword>
<dbReference type="Gene3D" id="3.40.50.300">
    <property type="entry name" value="P-loop containing nucleotide triphosphate hydrolases"/>
    <property type="match status" value="1"/>
</dbReference>
<keyword evidence="4 10" id="KW-0067">ATP-binding</keyword>
<dbReference type="InterPro" id="IPR027417">
    <property type="entry name" value="P-loop_NTPase"/>
</dbReference>
<feature type="transmembrane region" description="Helical" evidence="7">
    <location>
        <begin position="258"/>
        <end position="281"/>
    </location>
</feature>
<dbReference type="EMBL" id="BOOR01000017">
    <property type="protein sequence ID" value="GII54295.1"/>
    <property type="molecule type" value="Genomic_DNA"/>
</dbReference>
<keyword evidence="5 7" id="KW-1133">Transmembrane helix</keyword>
<evidence type="ECO:0000256" key="6">
    <source>
        <dbReference type="ARBA" id="ARBA00023136"/>
    </source>
</evidence>
<dbReference type="PANTHER" id="PTHR43394:SF1">
    <property type="entry name" value="ATP-BINDING CASSETTE SUB-FAMILY B MEMBER 10, MITOCHONDRIAL"/>
    <property type="match status" value="1"/>
</dbReference>
<dbReference type="InterPro" id="IPR036640">
    <property type="entry name" value="ABC1_TM_sf"/>
</dbReference>
<organism evidence="10 11">
    <name type="scientific">Planotetraspora thailandica</name>
    <dbReference type="NCBI Taxonomy" id="487172"/>
    <lineage>
        <taxon>Bacteria</taxon>
        <taxon>Bacillati</taxon>
        <taxon>Actinomycetota</taxon>
        <taxon>Actinomycetes</taxon>
        <taxon>Streptosporangiales</taxon>
        <taxon>Streptosporangiaceae</taxon>
        <taxon>Planotetraspora</taxon>
    </lineage>
</organism>
<feature type="domain" description="ABC transporter" evidence="8">
    <location>
        <begin position="346"/>
        <end position="577"/>
    </location>
</feature>